<dbReference type="SUPFAM" id="SSF57652">
    <property type="entry name" value="HIPIP (high potential iron protein)"/>
    <property type="match status" value="1"/>
</dbReference>
<reference evidence="8 9" key="1">
    <citation type="submission" date="2023-11" db="EMBL/GenBank/DDBJ databases">
        <title>MicrobeMod: A computational toolkit for identifying prokaryotic methylation and restriction-modification with nanopore sequencing.</title>
        <authorList>
            <person name="Crits-Christoph A."/>
            <person name="Kang S.C."/>
            <person name="Lee H."/>
            <person name="Ostrov N."/>
        </authorList>
    </citation>
    <scope>NUCLEOTIDE SEQUENCE [LARGE SCALE GENOMIC DNA]</scope>
    <source>
        <strain evidence="8 9">ATCC 14820</strain>
    </source>
</reference>
<keyword evidence="4" id="KW-0249">Electron transport</keyword>
<evidence type="ECO:0000256" key="2">
    <source>
        <dbReference type="ARBA" id="ARBA00022485"/>
    </source>
</evidence>
<organism evidence="8 9">
    <name type="scientific">Sphingomonas echinoides</name>
    <dbReference type="NCBI Taxonomy" id="59803"/>
    <lineage>
        <taxon>Bacteria</taxon>
        <taxon>Pseudomonadati</taxon>
        <taxon>Pseudomonadota</taxon>
        <taxon>Alphaproteobacteria</taxon>
        <taxon>Sphingomonadales</taxon>
        <taxon>Sphingomonadaceae</taxon>
        <taxon>Sphingomonas</taxon>
    </lineage>
</organism>
<dbReference type="Proteomes" id="UP001279660">
    <property type="component" value="Unassembled WGS sequence"/>
</dbReference>
<keyword evidence="3" id="KW-0479">Metal-binding</keyword>
<name>A0ABU4PI57_9SPHN</name>
<evidence type="ECO:0000259" key="7">
    <source>
        <dbReference type="PROSITE" id="PS51373"/>
    </source>
</evidence>
<evidence type="ECO:0000256" key="5">
    <source>
        <dbReference type="ARBA" id="ARBA00023004"/>
    </source>
</evidence>
<evidence type="ECO:0000313" key="9">
    <source>
        <dbReference type="Proteomes" id="UP001279660"/>
    </source>
</evidence>
<keyword evidence="2" id="KW-0004">4Fe-4S</keyword>
<feature type="domain" description="High potential iron-sulfur proteins family profile" evidence="7">
    <location>
        <begin position="24"/>
        <end position="91"/>
    </location>
</feature>
<gene>
    <name evidence="8" type="ORF">SIL82_06355</name>
</gene>
<evidence type="ECO:0000256" key="1">
    <source>
        <dbReference type="ARBA" id="ARBA00022448"/>
    </source>
</evidence>
<accession>A0ABU4PI57</accession>
<evidence type="ECO:0000256" key="6">
    <source>
        <dbReference type="ARBA" id="ARBA00023014"/>
    </source>
</evidence>
<keyword evidence="9" id="KW-1185">Reference proteome</keyword>
<dbReference type="InterPro" id="IPR000170">
    <property type="entry name" value="High_potential_FeS_prot"/>
</dbReference>
<evidence type="ECO:0000256" key="3">
    <source>
        <dbReference type="ARBA" id="ARBA00022723"/>
    </source>
</evidence>
<comment type="caution">
    <text evidence="8">The sequence shown here is derived from an EMBL/GenBank/DDBJ whole genome shotgun (WGS) entry which is preliminary data.</text>
</comment>
<keyword evidence="6" id="KW-0411">Iron-sulfur</keyword>
<dbReference type="InterPro" id="IPR006311">
    <property type="entry name" value="TAT_signal"/>
</dbReference>
<evidence type="ECO:0000313" key="8">
    <source>
        <dbReference type="EMBL" id="MDX5983876.1"/>
    </source>
</evidence>
<dbReference type="PROSITE" id="PS51318">
    <property type="entry name" value="TAT"/>
    <property type="match status" value="1"/>
</dbReference>
<keyword evidence="5" id="KW-0408">Iron</keyword>
<keyword evidence="1" id="KW-0813">Transport</keyword>
<evidence type="ECO:0000256" key="4">
    <source>
        <dbReference type="ARBA" id="ARBA00022982"/>
    </source>
</evidence>
<dbReference type="PROSITE" id="PS51373">
    <property type="entry name" value="HIPIP"/>
    <property type="match status" value="1"/>
</dbReference>
<sequence length="91" mass="9369">MSTDPKSVDLSRRRLLSLAAAGGGALLVGAVATAPAAAATKLPQKAVHYQPQPKGKARCDTCLQWQAPKGCKLVAGDIAPSGWCSLYAHKA</sequence>
<protein>
    <submittedName>
        <fullName evidence="8">Iron oxidase</fullName>
    </submittedName>
</protein>
<proteinExistence type="predicted"/>
<dbReference type="Gene3D" id="4.10.490.10">
    <property type="entry name" value="High potential iron-sulphur protein"/>
    <property type="match status" value="1"/>
</dbReference>
<dbReference type="RefSeq" id="WP_010404271.1">
    <property type="nucleotide sequence ID" value="NZ_JAWXXV010000001.1"/>
</dbReference>
<dbReference type="EMBL" id="JAWXXV010000001">
    <property type="protein sequence ID" value="MDX5983876.1"/>
    <property type="molecule type" value="Genomic_DNA"/>
</dbReference>
<dbReference type="InterPro" id="IPR036369">
    <property type="entry name" value="HIPIP_sf"/>
</dbReference>